<evidence type="ECO:0000256" key="4">
    <source>
        <dbReference type="ARBA" id="ARBA00023128"/>
    </source>
</evidence>
<keyword evidence="4" id="KW-0496">Mitochondrion</keyword>
<dbReference type="SUPFAM" id="SSF54980">
    <property type="entry name" value="EF-G C-terminal domain-like"/>
    <property type="match status" value="2"/>
</dbReference>
<accession>A0A9N8VVZ1</accession>
<dbReference type="GO" id="GO:0003924">
    <property type="term" value="F:GTPase activity"/>
    <property type="evidence" value="ECO:0007669"/>
    <property type="project" value="InterPro"/>
</dbReference>
<dbReference type="CDD" id="cd03713">
    <property type="entry name" value="EFG_mtEFG_C"/>
    <property type="match status" value="1"/>
</dbReference>
<dbReference type="NCBIfam" id="TIGR00231">
    <property type="entry name" value="small_GTP"/>
    <property type="match status" value="1"/>
</dbReference>
<dbReference type="OrthoDB" id="198619at2759"/>
<dbReference type="InterPro" id="IPR027417">
    <property type="entry name" value="P-loop_NTPase"/>
</dbReference>
<dbReference type="FunFam" id="3.40.50.300:FF:000514">
    <property type="entry name" value="Ribosome-releasing factor 2, mitochondrial"/>
    <property type="match status" value="1"/>
</dbReference>
<dbReference type="AlphaFoldDB" id="A0A9N8VVZ1"/>
<dbReference type="InterPro" id="IPR000640">
    <property type="entry name" value="EFG_V-like"/>
</dbReference>
<gene>
    <name evidence="8" type="ORF">AGERDE_LOCUS2507</name>
</gene>
<dbReference type="InterPro" id="IPR014721">
    <property type="entry name" value="Ribsml_uS5_D2-typ_fold_subgr"/>
</dbReference>
<dbReference type="PANTHER" id="PTHR43261:SF1">
    <property type="entry name" value="RIBOSOME-RELEASING FACTOR 2, MITOCHONDRIAL"/>
    <property type="match status" value="1"/>
</dbReference>
<organism evidence="8 9">
    <name type="scientific">Ambispora gerdemannii</name>
    <dbReference type="NCBI Taxonomy" id="144530"/>
    <lineage>
        <taxon>Eukaryota</taxon>
        <taxon>Fungi</taxon>
        <taxon>Fungi incertae sedis</taxon>
        <taxon>Mucoromycota</taxon>
        <taxon>Glomeromycotina</taxon>
        <taxon>Glomeromycetes</taxon>
        <taxon>Archaeosporales</taxon>
        <taxon>Ambisporaceae</taxon>
        <taxon>Ambispora</taxon>
    </lineage>
</organism>
<dbReference type="SMART" id="SM00838">
    <property type="entry name" value="EFG_C"/>
    <property type="match status" value="1"/>
</dbReference>
<dbReference type="GO" id="GO:0005759">
    <property type="term" value="C:mitochondrial matrix"/>
    <property type="evidence" value="ECO:0007669"/>
    <property type="project" value="UniProtKB-ARBA"/>
</dbReference>
<comment type="caution">
    <text evidence="8">The sequence shown here is derived from an EMBL/GenBank/DDBJ whole genome shotgun (WGS) entry which is preliminary data.</text>
</comment>
<keyword evidence="9" id="KW-1185">Reference proteome</keyword>
<proteinExistence type="predicted"/>
<dbReference type="PANTHER" id="PTHR43261">
    <property type="entry name" value="TRANSLATION ELONGATION FACTOR G-RELATED"/>
    <property type="match status" value="1"/>
</dbReference>
<dbReference type="Gene3D" id="3.40.50.300">
    <property type="entry name" value="P-loop containing nucleotide triphosphate hydrolases"/>
    <property type="match status" value="1"/>
</dbReference>
<protein>
    <recommendedName>
        <fullName evidence="1">Elongation factor 2</fullName>
    </recommendedName>
</protein>
<dbReference type="InterPro" id="IPR053905">
    <property type="entry name" value="EF-G-like_DII"/>
</dbReference>
<dbReference type="Pfam" id="PF00679">
    <property type="entry name" value="EFG_C"/>
    <property type="match status" value="2"/>
</dbReference>
<dbReference type="InterPro" id="IPR035647">
    <property type="entry name" value="EFG_III/V"/>
</dbReference>
<reference evidence="8" key="1">
    <citation type="submission" date="2021-06" db="EMBL/GenBank/DDBJ databases">
        <authorList>
            <person name="Kallberg Y."/>
            <person name="Tangrot J."/>
            <person name="Rosling A."/>
        </authorList>
    </citation>
    <scope>NUCLEOTIDE SEQUENCE</scope>
    <source>
        <strain evidence="8">MT106</strain>
    </source>
</reference>
<sequence>MDYMKQERERGITITSAAITFGWRKHRINLIDTPGHVDFTIEVERSVRVLDGSVTILDAVSGVEAQTQKVWTQADRYGIPRIAFINKMDRVGAGFGRTVREMQRKLQTRPLVCQIPMMRTDERGNLDFYGVVDLLDMQLLDWDKDPNGRVIQKTVITDNYHDQTFYKELMKGRTCLVEALSELDDQILDIFLASEEHMKVSADDIRQALRRVTLSGKAVPVFCGASLKNIGVQPLMDAIVDYLPSPLDRPAPLANLGEGGTAQITLREKDPLCALAFKVVHDQRRGAMVFVRVYSGVLDNRMSLYNTNIHQKERANKLLQMYADEVEEIPSINTGNIGAVVGLKETRTGDTLINWNDSRKNLRLPSIDIPAPVFFCAVEPISASEEKPLEEALKNILREDPSLHVHTDPESGQTLISGMGELHLEIVKDRLLNDFKVKAEIGKMRISYRETATAELSDLSYLYDKEVMGKRAKAQISLSISSLSEDDLGVASEGSNRIELEIINPDLLENNDDTSSEKQMQTKLTLEEINSAVRGGILSALYRGPILGFPLTGLRVKAHALQLFGAESTKTAISSCASQALTQAVKSASPALLEPLMEVSVEVSEEYLGIVISDLSGVRRGHVISLETLGRGDANTEQKLHQNEVYAPPDSTYKYGEHEGSLGISKPKRIVHAHVPLSSMLGYASALRSLTAGNASFNMIVYRFGLMSEDRARNVIAEMQGGY</sequence>
<keyword evidence="5" id="KW-0342">GTP-binding</keyword>
<dbReference type="InterPro" id="IPR009000">
    <property type="entry name" value="Transl_B-barrel_sf"/>
</dbReference>
<dbReference type="InterPro" id="IPR035649">
    <property type="entry name" value="EFG_V"/>
</dbReference>
<dbReference type="Pfam" id="PF03764">
    <property type="entry name" value="EFG_IV"/>
    <property type="match status" value="1"/>
</dbReference>
<dbReference type="InterPro" id="IPR000795">
    <property type="entry name" value="T_Tr_GTP-bd_dom"/>
</dbReference>
<feature type="domain" description="Tr-type G" evidence="7">
    <location>
        <begin position="1"/>
        <end position="247"/>
    </location>
</feature>
<dbReference type="EMBL" id="CAJVPL010000212">
    <property type="protein sequence ID" value="CAG8466251.1"/>
    <property type="molecule type" value="Genomic_DNA"/>
</dbReference>
<evidence type="ECO:0000256" key="2">
    <source>
        <dbReference type="ARBA" id="ARBA00022741"/>
    </source>
</evidence>
<dbReference type="SMART" id="SM00889">
    <property type="entry name" value="EFG_IV"/>
    <property type="match status" value="1"/>
</dbReference>
<evidence type="ECO:0000256" key="5">
    <source>
        <dbReference type="ARBA" id="ARBA00023134"/>
    </source>
</evidence>
<comment type="function">
    <text evidence="6">Catalyzes the GTP-dependent ribosomal translocation step during translation elongation. During this step, the ribosome changes from the pre-translocational (PRE) to the post-translocational (POST) state as the newly formed A-site-bound peptidyl-tRNA and P-site-bound deacylated tRNA move to the P and E sites, respectively. Catalyzes the coordinated movement of the two tRNA molecules, the mRNA and conformational changes in the ribosome.</text>
</comment>
<dbReference type="InterPro" id="IPR041095">
    <property type="entry name" value="EFG_II"/>
</dbReference>
<dbReference type="Pfam" id="PF00009">
    <property type="entry name" value="GTP_EFTU"/>
    <property type="match status" value="1"/>
</dbReference>
<dbReference type="InterPro" id="IPR005517">
    <property type="entry name" value="Transl_elong_EFG/EF2_IV"/>
</dbReference>
<evidence type="ECO:0000259" key="7">
    <source>
        <dbReference type="PROSITE" id="PS51722"/>
    </source>
</evidence>
<dbReference type="PROSITE" id="PS00301">
    <property type="entry name" value="G_TR_1"/>
    <property type="match status" value="1"/>
</dbReference>
<dbReference type="SUPFAM" id="SSF50447">
    <property type="entry name" value="Translation proteins"/>
    <property type="match status" value="1"/>
</dbReference>
<dbReference type="Gene3D" id="3.30.230.10">
    <property type="match status" value="1"/>
</dbReference>
<evidence type="ECO:0000256" key="6">
    <source>
        <dbReference type="ARBA" id="ARBA00024731"/>
    </source>
</evidence>
<name>A0A9N8VVZ1_9GLOM</name>
<dbReference type="SUPFAM" id="SSF52540">
    <property type="entry name" value="P-loop containing nucleoside triphosphate hydrolases"/>
    <property type="match status" value="1"/>
</dbReference>
<keyword evidence="3" id="KW-0648">Protein biosynthesis</keyword>
<dbReference type="InterPro" id="IPR020568">
    <property type="entry name" value="Ribosomal_Su5_D2-typ_SF"/>
</dbReference>
<dbReference type="GO" id="GO:0032543">
    <property type="term" value="P:mitochondrial translation"/>
    <property type="evidence" value="ECO:0007669"/>
    <property type="project" value="TreeGrafter"/>
</dbReference>
<evidence type="ECO:0000256" key="3">
    <source>
        <dbReference type="ARBA" id="ARBA00022917"/>
    </source>
</evidence>
<dbReference type="Pfam" id="PF22042">
    <property type="entry name" value="EF-G_D2"/>
    <property type="match status" value="1"/>
</dbReference>
<dbReference type="CDD" id="cd16262">
    <property type="entry name" value="EFG_III"/>
    <property type="match status" value="1"/>
</dbReference>
<evidence type="ECO:0000313" key="9">
    <source>
        <dbReference type="Proteomes" id="UP000789831"/>
    </source>
</evidence>
<dbReference type="Proteomes" id="UP000789831">
    <property type="component" value="Unassembled WGS sequence"/>
</dbReference>
<dbReference type="GO" id="GO:0032790">
    <property type="term" value="P:ribosome disassembly"/>
    <property type="evidence" value="ECO:0007669"/>
    <property type="project" value="TreeGrafter"/>
</dbReference>
<dbReference type="PRINTS" id="PR00315">
    <property type="entry name" value="ELONGATNFCT"/>
</dbReference>
<dbReference type="GO" id="GO:0005525">
    <property type="term" value="F:GTP binding"/>
    <property type="evidence" value="ECO:0007669"/>
    <property type="project" value="UniProtKB-KW"/>
</dbReference>
<dbReference type="Pfam" id="PF14492">
    <property type="entry name" value="EFG_III"/>
    <property type="match status" value="1"/>
</dbReference>
<dbReference type="InterPro" id="IPR005225">
    <property type="entry name" value="Small_GTP-bd"/>
</dbReference>
<dbReference type="InterPro" id="IPR031157">
    <property type="entry name" value="G_TR_CS"/>
</dbReference>
<dbReference type="FunFam" id="3.30.70.870:FF:000007">
    <property type="entry name" value="Ribosome-releasing factor 2, mitochondrial"/>
    <property type="match status" value="1"/>
</dbReference>
<dbReference type="Gene3D" id="3.30.70.870">
    <property type="entry name" value="Elongation Factor G (Translational Gtpase), domain 3"/>
    <property type="match status" value="1"/>
</dbReference>
<dbReference type="InterPro" id="IPR009022">
    <property type="entry name" value="EFG_III"/>
</dbReference>
<dbReference type="Gene3D" id="2.40.30.10">
    <property type="entry name" value="Translation factors"/>
    <property type="match status" value="1"/>
</dbReference>
<evidence type="ECO:0000313" key="8">
    <source>
        <dbReference type="EMBL" id="CAG8466251.1"/>
    </source>
</evidence>
<dbReference type="PROSITE" id="PS51722">
    <property type="entry name" value="G_TR_2"/>
    <property type="match status" value="1"/>
</dbReference>
<keyword evidence="2" id="KW-0547">Nucleotide-binding</keyword>
<dbReference type="Gene3D" id="3.30.70.240">
    <property type="match status" value="1"/>
</dbReference>
<dbReference type="SUPFAM" id="SSF54211">
    <property type="entry name" value="Ribosomal protein S5 domain 2-like"/>
    <property type="match status" value="1"/>
</dbReference>
<evidence type="ECO:0000256" key="1">
    <source>
        <dbReference type="ARBA" id="ARBA00017891"/>
    </source>
</evidence>